<evidence type="ECO:0000313" key="2">
    <source>
        <dbReference type="EMBL" id="MDM5285665.1"/>
    </source>
</evidence>
<keyword evidence="1" id="KW-0472">Membrane</keyword>
<organism evidence="2 3">
    <name type="scientific">Peribacillus frigoritolerans</name>
    <dbReference type="NCBI Taxonomy" id="450367"/>
    <lineage>
        <taxon>Bacteria</taxon>
        <taxon>Bacillati</taxon>
        <taxon>Bacillota</taxon>
        <taxon>Bacilli</taxon>
        <taxon>Bacillales</taxon>
        <taxon>Bacillaceae</taxon>
        <taxon>Peribacillus</taxon>
    </lineage>
</organism>
<feature type="transmembrane region" description="Helical" evidence="1">
    <location>
        <begin position="470"/>
        <end position="491"/>
    </location>
</feature>
<protein>
    <submittedName>
        <fullName evidence="2">Uncharacterized protein</fullName>
    </submittedName>
</protein>
<proteinExistence type="predicted"/>
<name>A0AAJ1QPZ9_9BACI</name>
<evidence type="ECO:0000313" key="3">
    <source>
        <dbReference type="Proteomes" id="UP001238973"/>
    </source>
</evidence>
<keyword evidence="1" id="KW-1133">Transmembrane helix</keyword>
<gene>
    <name evidence="2" type="ORF">QUF85_20520</name>
</gene>
<keyword evidence="1" id="KW-0812">Transmembrane</keyword>
<reference evidence="2" key="1">
    <citation type="submission" date="2023-06" db="EMBL/GenBank/DDBJ databases">
        <title>Comparative genomics of Bacillaceae isolates and their secondary metabolite potential.</title>
        <authorList>
            <person name="Song L."/>
            <person name="Nielsen L.J."/>
            <person name="Mohite O."/>
            <person name="Xu X."/>
            <person name="Weber T."/>
            <person name="Kovacs A.T."/>
        </authorList>
    </citation>
    <scope>NUCLEOTIDE SEQUENCE</scope>
    <source>
        <strain evidence="2">G1S1</strain>
    </source>
</reference>
<dbReference type="EMBL" id="JAUCFI010000003">
    <property type="protein sequence ID" value="MDM5285665.1"/>
    <property type="molecule type" value="Genomic_DNA"/>
</dbReference>
<dbReference type="AlphaFoldDB" id="A0AAJ1QPZ9"/>
<dbReference type="Proteomes" id="UP001238973">
    <property type="component" value="Unassembled WGS sequence"/>
</dbReference>
<sequence>MKIRNPATREKDYVKGKYRKKFGRNLINFYSHIKNVENDNNRDFLESMSSMNPDLSKPEIIENFNLDSIIFSDIIFVEDFEKLRKGLHKLYKQNSNNFSPYNNPSNIDTFFNQLNSELDYGSWCPLFDINIKDKKMSEICKKIKISISSTTYSFVTIYFRVVPSEKFHDELNNMINSDADKRYHRLMIPRYIKDYFNINKWIYTTYNKGTHKTLVIEDLFLELKWRITRYLLKELPLFFAKLGSVNPSIEVYKMTKSQDYLKRRDIQFAAIGVDNYKINEINFDGDVETYFTHPGNASKDMTLKFLFNRVNYDINKGIGFDTSVRLIMEDLSKGLLQLLSLNNLTEILEKRTLKHKNIYDKINSKSITKYSKFSKLTKLRIKMEKDYLYVNRIKRDMNDNLYKYFIKDYNSIFFKSYNEWGSKKNIPERITSSVKERFANLTSLFENVKHELDNQTAFLNTIIDYKRQRVMLTLTIFSLLIALIALFVSVISI</sequence>
<accession>A0AAJ1QPZ9</accession>
<dbReference type="RefSeq" id="WP_289350560.1">
    <property type="nucleotide sequence ID" value="NZ_JAUCFI010000003.1"/>
</dbReference>
<evidence type="ECO:0000256" key="1">
    <source>
        <dbReference type="SAM" id="Phobius"/>
    </source>
</evidence>
<comment type="caution">
    <text evidence="2">The sequence shown here is derived from an EMBL/GenBank/DDBJ whole genome shotgun (WGS) entry which is preliminary data.</text>
</comment>